<sequence>MDSSEKLQPPSPADRRYLRSWRLVVVIASLCLGTFLVALDINIIGTAVPRITSDFDSLNDLAWYGSAYLLAVTALQPALGTVYKFFDVKATYLTSIVLFEAGSIVCAAAPNSTSFIVGRAVAGIGAAGLFQGALGIIGYTVALEKRPLYMGVVISVFGISVCVGPVLGGVLTDHASWRWCFWINVPIGVVTLVLIFFTLTLEQSNELSRALPLRDRLRHLDALGVISFVGAICCLLLALQWGGQTLPWHSSRVIGLFVGFGILFIIFWYLQWKRDEYATIPLRVLRQRSILMGSCYLLILGMSSFAYNFFIPIFFQSAQGVSATTSGVRFIALIVPQVVFVIITGAVATKYGYYVPYIILGTTVAIVGCGLITTINIDTPTIKWASFLALNGVGMGTAMQLPYTAVQVVLSDKDIPTGNALFVFAWQLGGALALSVCQSLLVSNLTSEIPRRIPSISPQAVIQVGAANLDILTSDAGMLRQLRGAYAGAVRHTFIFALVAAAVSLPFACGMEWLKIKLAPKKDDLSESSEEEVV</sequence>
<gene>
    <name evidence="1" type="primary">g4857</name>
    <name evidence="1" type="ORF">NpPPO83_00004857</name>
</gene>
<proteinExistence type="predicted"/>
<evidence type="ECO:0000313" key="1">
    <source>
        <dbReference type="EMBL" id="GME24191.1"/>
    </source>
</evidence>
<reference evidence="1" key="1">
    <citation type="submission" date="2024-09" db="EMBL/GenBank/DDBJ databases">
        <title>Draft Genome Sequences of Neofusicoccum parvum.</title>
        <authorList>
            <person name="Ashida A."/>
            <person name="Camagna M."/>
            <person name="Tanaka A."/>
            <person name="Takemoto D."/>
        </authorList>
    </citation>
    <scope>NUCLEOTIDE SEQUENCE</scope>
    <source>
        <strain evidence="1">PPO83</strain>
    </source>
</reference>
<accession>A0ACB5RUL1</accession>
<name>A0ACB5RUL1_9PEZI</name>
<dbReference type="EMBL" id="BSXG01000011">
    <property type="protein sequence ID" value="GME24191.1"/>
    <property type="molecule type" value="Genomic_DNA"/>
</dbReference>
<protein>
    <submittedName>
        <fullName evidence="1">Uncharacterized protein</fullName>
    </submittedName>
</protein>
<dbReference type="Proteomes" id="UP001165186">
    <property type="component" value="Unassembled WGS sequence"/>
</dbReference>
<keyword evidence="2" id="KW-1185">Reference proteome</keyword>
<comment type="caution">
    <text evidence="1">The sequence shown here is derived from an EMBL/GenBank/DDBJ whole genome shotgun (WGS) entry which is preliminary data.</text>
</comment>
<evidence type="ECO:0000313" key="2">
    <source>
        <dbReference type="Proteomes" id="UP001165186"/>
    </source>
</evidence>
<organism evidence="1 2">
    <name type="scientific">Neofusicoccum parvum</name>
    <dbReference type="NCBI Taxonomy" id="310453"/>
    <lineage>
        <taxon>Eukaryota</taxon>
        <taxon>Fungi</taxon>
        <taxon>Dikarya</taxon>
        <taxon>Ascomycota</taxon>
        <taxon>Pezizomycotina</taxon>
        <taxon>Dothideomycetes</taxon>
        <taxon>Dothideomycetes incertae sedis</taxon>
        <taxon>Botryosphaeriales</taxon>
        <taxon>Botryosphaeriaceae</taxon>
        <taxon>Neofusicoccum</taxon>
    </lineage>
</organism>